<name>A0A6H9YM38_9ACTN</name>
<evidence type="ECO:0000259" key="4">
    <source>
        <dbReference type="PROSITE" id="PS01124"/>
    </source>
</evidence>
<reference evidence="5 6" key="1">
    <citation type="submission" date="2019-09" db="EMBL/GenBank/DDBJ databases">
        <title>Actinomadura physcomitrii sp. nov., a novel actinomycete isolated from moss [Physcomitrium sphaericum (Ludw) Fuernr].</title>
        <authorList>
            <person name="Zhuang X."/>
            <person name="Liu C."/>
        </authorList>
    </citation>
    <scope>NUCLEOTIDE SEQUENCE [LARGE SCALE GENOMIC DNA]</scope>
    <source>
        <strain evidence="5 6">HMC1</strain>
    </source>
</reference>
<keyword evidence="6" id="KW-1185">Reference proteome</keyword>
<keyword evidence="1" id="KW-0805">Transcription regulation</keyword>
<dbReference type="Pfam" id="PF12852">
    <property type="entry name" value="Cupin_6"/>
    <property type="match status" value="1"/>
</dbReference>
<dbReference type="SUPFAM" id="SSF46689">
    <property type="entry name" value="Homeodomain-like"/>
    <property type="match status" value="2"/>
</dbReference>
<organism evidence="5 6">
    <name type="scientific">Actinomadura rudentiformis</name>
    <dbReference type="NCBI Taxonomy" id="359158"/>
    <lineage>
        <taxon>Bacteria</taxon>
        <taxon>Bacillati</taxon>
        <taxon>Actinomycetota</taxon>
        <taxon>Actinomycetes</taxon>
        <taxon>Streptosporangiales</taxon>
        <taxon>Thermomonosporaceae</taxon>
        <taxon>Actinomadura</taxon>
    </lineage>
</organism>
<sequence length="333" mass="35230">MDLLDDLLSGVRARGATFCRSVAEPPWAVHFASPTPLALGTMLSGNAWITPAGGEPVEAREGDIVLVRGNGSFTVGDSPDTPAQVVIEDADRCWLTADGPDTAGHNFVLGPRTYGLTADGSDLFVTAEYAMRGDVCERLLRALPELVVIPGAPEFAPLLDLLATEIAREDPGQQVILDRLLDMLLVRVLRSWFARPDAEPPAGYRALADPQIGQALRLLHDDPARPWTVAGLAAEIGMSRAVFARRFSELVGQPPLTYLTEWRMAVAADLLREPGSSVTSVARKVGYSDGFAFSNAFKRVRGQSPSTVLRATAATMAGAGAGAGSTAGAQLAP</sequence>
<dbReference type="PANTHER" id="PTHR46796:SF13">
    <property type="entry name" value="HTH-TYPE TRANSCRIPTIONAL ACTIVATOR RHAS"/>
    <property type="match status" value="1"/>
</dbReference>
<keyword evidence="3" id="KW-0804">Transcription</keyword>
<keyword evidence="2" id="KW-0238">DNA-binding</keyword>
<dbReference type="InterPro" id="IPR009057">
    <property type="entry name" value="Homeodomain-like_sf"/>
</dbReference>
<dbReference type="InterPro" id="IPR018062">
    <property type="entry name" value="HTH_AraC-typ_CS"/>
</dbReference>
<dbReference type="Pfam" id="PF12833">
    <property type="entry name" value="HTH_18"/>
    <property type="match status" value="1"/>
</dbReference>
<dbReference type="GO" id="GO:0043565">
    <property type="term" value="F:sequence-specific DNA binding"/>
    <property type="evidence" value="ECO:0007669"/>
    <property type="project" value="InterPro"/>
</dbReference>
<evidence type="ECO:0000313" key="6">
    <source>
        <dbReference type="Proteomes" id="UP000468735"/>
    </source>
</evidence>
<evidence type="ECO:0000256" key="3">
    <source>
        <dbReference type="ARBA" id="ARBA00023163"/>
    </source>
</evidence>
<dbReference type="PROSITE" id="PS00041">
    <property type="entry name" value="HTH_ARAC_FAMILY_1"/>
    <property type="match status" value="1"/>
</dbReference>
<comment type="caution">
    <text evidence="5">The sequence shown here is derived from an EMBL/GenBank/DDBJ whole genome shotgun (WGS) entry which is preliminary data.</text>
</comment>
<feature type="domain" description="HTH araC/xylS-type" evidence="4">
    <location>
        <begin position="213"/>
        <end position="311"/>
    </location>
</feature>
<dbReference type="InterPro" id="IPR018060">
    <property type="entry name" value="HTH_AraC"/>
</dbReference>
<dbReference type="Proteomes" id="UP000468735">
    <property type="component" value="Unassembled WGS sequence"/>
</dbReference>
<dbReference type="InterPro" id="IPR050204">
    <property type="entry name" value="AraC_XylS_family_regulators"/>
</dbReference>
<dbReference type="SMART" id="SM00342">
    <property type="entry name" value="HTH_ARAC"/>
    <property type="match status" value="1"/>
</dbReference>
<dbReference type="GO" id="GO:0003700">
    <property type="term" value="F:DNA-binding transcription factor activity"/>
    <property type="evidence" value="ECO:0007669"/>
    <property type="project" value="InterPro"/>
</dbReference>
<dbReference type="Gene3D" id="1.10.10.60">
    <property type="entry name" value="Homeodomain-like"/>
    <property type="match status" value="2"/>
</dbReference>
<dbReference type="PROSITE" id="PS01124">
    <property type="entry name" value="HTH_ARAC_FAMILY_2"/>
    <property type="match status" value="1"/>
</dbReference>
<gene>
    <name evidence="5" type="ORF">F8566_21850</name>
</gene>
<dbReference type="InterPro" id="IPR032783">
    <property type="entry name" value="AraC_lig"/>
</dbReference>
<dbReference type="OrthoDB" id="241790at2"/>
<proteinExistence type="predicted"/>
<evidence type="ECO:0000256" key="2">
    <source>
        <dbReference type="ARBA" id="ARBA00023125"/>
    </source>
</evidence>
<evidence type="ECO:0000256" key="1">
    <source>
        <dbReference type="ARBA" id="ARBA00023015"/>
    </source>
</evidence>
<dbReference type="PANTHER" id="PTHR46796">
    <property type="entry name" value="HTH-TYPE TRANSCRIPTIONAL ACTIVATOR RHAS-RELATED"/>
    <property type="match status" value="1"/>
</dbReference>
<accession>A0A6H9YM38</accession>
<dbReference type="AlphaFoldDB" id="A0A6H9YM38"/>
<dbReference type="EMBL" id="WBMT01000010">
    <property type="protein sequence ID" value="KAB2346860.1"/>
    <property type="molecule type" value="Genomic_DNA"/>
</dbReference>
<dbReference type="RefSeq" id="WP_151562717.1">
    <property type="nucleotide sequence ID" value="NZ_WBMT01000010.1"/>
</dbReference>
<protein>
    <submittedName>
        <fullName evidence="5">AraC family transcriptional regulator</fullName>
    </submittedName>
</protein>
<evidence type="ECO:0000313" key="5">
    <source>
        <dbReference type="EMBL" id="KAB2346860.1"/>
    </source>
</evidence>